<dbReference type="EMBL" id="QPMT01000028">
    <property type="protein sequence ID" value="KAF4856509.1"/>
    <property type="molecule type" value="Genomic_DNA"/>
</dbReference>
<evidence type="ECO:0000313" key="4">
    <source>
        <dbReference type="Proteomes" id="UP000711996"/>
    </source>
</evidence>
<reference evidence="3" key="1">
    <citation type="submission" date="2019-06" db="EMBL/GenBank/DDBJ databases">
        <authorList>
            <person name="Gan P."/>
            <person name="Shirasu K."/>
        </authorList>
    </citation>
    <scope>NUCLEOTIDE SEQUENCE [LARGE SCALE GENOMIC DNA]</scope>
    <source>
        <strain evidence="3">CAD2</strain>
    </source>
</reference>
<name>A0A9P5EPE4_COLSI</name>
<evidence type="ECO:0000256" key="2">
    <source>
        <dbReference type="SAM" id="Phobius"/>
    </source>
</evidence>
<keyword evidence="2" id="KW-1133">Transmembrane helix</keyword>
<keyword evidence="4" id="KW-1185">Reference proteome</keyword>
<comment type="caution">
    <text evidence="3">The sequence shown here is derived from an EMBL/GenBank/DDBJ whole genome shotgun (WGS) entry which is preliminary data.</text>
</comment>
<keyword evidence="2" id="KW-0812">Transmembrane</keyword>
<feature type="transmembrane region" description="Helical" evidence="2">
    <location>
        <begin position="54"/>
        <end position="75"/>
    </location>
</feature>
<proteinExistence type="predicted"/>
<feature type="transmembrane region" description="Helical" evidence="2">
    <location>
        <begin position="6"/>
        <end position="24"/>
    </location>
</feature>
<sequence length="127" mass="14083">MVTVSGLVSWIIISFILLLEFKGYLVDRAPWSVIAIVGPISIWASIVSNNGIDLYYAGLFAPIWITAGLNILAVHDGKYRKKFRRKTWRNNIDLESGPTHVTGSDGIPSRRSHIHANRTAHSTTDPA</sequence>
<protein>
    <submittedName>
        <fullName evidence="3">Uncharacterized protein</fullName>
    </submittedName>
</protein>
<feature type="region of interest" description="Disordered" evidence="1">
    <location>
        <begin position="97"/>
        <end position="127"/>
    </location>
</feature>
<feature type="transmembrane region" description="Helical" evidence="2">
    <location>
        <begin position="31"/>
        <end position="48"/>
    </location>
</feature>
<evidence type="ECO:0000313" key="3">
    <source>
        <dbReference type="EMBL" id="KAF4856509.1"/>
    </source>
</evidence>
<dbReference type="Proteomes" id="UP000711996">
    <property type="component" value="Unassembled WGS sequence"/>
</dbReference>
<gene>
    <name evidence="3" type="ORF">CGCSCA2_v008639</name>
</gene>
<accession>A0A9P5EPE4</accession>
<dbReference type="AlphaFoldDB" id="A0A9P5EPE4"/>
<evidence type="ECO:0000256" key="1">
    <source>
        <dbReference type="SAM" id="MobiDB-lite"/>
    </source>
</evidence>
<organism evidence="3 4">
    <name type="scientific">Colletotrichum siamense</name>
    <name type="common">Anthracnose fungus</name>
    <dbReference type="NCBI Taxonomy" id="690259"/>
    <lineage>
        <taxon>Eukaryota</taxon>
        <taxon>Fungi</taxon>
        <taxon>Dikarya</taxon>
        <taxon>Ascomycota</taxon>
        <taxon>Pezizomycotina</taxon>
        <taxon>Sordariomycetes</taxon>
        <taxon>Hypocreomycetidae</taxon>
        <taxon>Glomerellales</taxon>
        <taxon>Glomerellaceae</taxon>
        <taxon>Colletotrichum</taxon>
        <taxon>Colletotrichum gloeosporioides species complex</taxon>
    </lineage>
</organism>
<dbReference type="OrthoDB" id="4854582at2759"/>
<keyword evidence="2" id="KW-0472">Membrane</keyword>